<feature type="signal peptide" evidence="1">
    <location>
        <begin position="1"/>
        <end position="25"/>
    </location>
</feature>
<evidence type="ECO:0000313" key="5">
    <source>
        <dbReference type="Proteomes" id="UP000295263"/>
    </source>
</evidence>
<dbReference type="InterPro" id="IPR040761">
    <property type="entry name" value="Tli4_N"/>
</dbReference>
<dbReference type="Pfam" id="PF18443">
    <property type="entry name" value="Tli4_N"/>
    <property type="match status" value="1"/>
</dbReference>
<name>A0ABD7QAG8_RAOOR</name>
<dbReference type="AlphaFoldDB" id="A0ABD7QAG8"/>
<evidence type="ECO:0000256" key="1">
    <source>
        <dbReference type="SAM" id="SignalP"/>
    </source>
</evidence>
<dbReference type="RefSeq" id="WP_132514714.1">
    <property type="nucleotide sequence ID" value="NZ_SLYQ01000017.1"/>
</dbReference>
<sequence>MQYICKHMALSLLAGGLLFIAPATASTPVQKDSSVINTLFAQTKPQCIGRYVIDVPESFNNQLRDMIFIDDFKIESKPLYPPAFKQRVQLREQALRDATNKPGNRPENAPFLKEVIILPDGRGAIFDHNESGAPDIYRQLEAHIYSGMTAFVITTGIRDFSDKKHREKKSKYLSRGFSEANTNTKPAKLAALQSLILRLSGRKDEDIPSAKGVCIPNGFVRDDGGTHMEKVTFSYENDDFILGVYTNNKYPGSEDTLFNRSEQINEALKTSNQYTLRKAAFSPNGIPTESWLFGGTQTIRDTATGKDEQNKFYDFYFKANERDATADKPKFSMGLTSEYKKTRYSEAQMIEVWDRLVNSLRYK</sequence>
<evidence type="ECO:0008006" key="6">
    <source>
        <dbReference type="Google" id="ProtNLM"/>
    </source>
</evidence>
<feature type="domain" description="Tle cognate immunity protein 4 N-terminal" evidence="3">
    <location>
        <begin position="44"/>
        <end position="202"/>
    </location>
</feature>
<keyword evidence="1" id="KW-0732">Signal</keyword>
<gene>
    <name evidence="4" type="ORF">EC841_1175</name>
</gene>
<feature type="domain" description="Tle cognate immunity protein 4 C-terminal" evidence="2">
    <location>
        <begin position="206"/>
        <end position="363"/>
    </location>
</feature>
<organism evidence="4 5">
    <name type="scientific">Raoultella ornithinolytica</name>
    <name type="common">Klebsiella ornithinolytica</name>
    <dbReference type="NCBI Taxonomy" id="54291"/>
    <lineage>
        <taxon>Bacteria</taxon>
        <taxon>Pseudomonadati</taxon>
        <taxon>Pseudomonadota</taxon>
        <taxon>Gammaproteobacteria</taxon>
        <taxon>Enterobacterales</taxon>
        <taxon>Enterobacteriaceae</taxon>
        <taxon>Klebsiella/Raoultella group</taxon>
        <taxon>Raoultella</taxon>
    </lineage>
</organism>
<evidence type="ECO:0000259" key="2">
    <source>
        <dbReference type="Pfam" id="PF18426"/>
    </source>
</evidence>
<reference evidence="4 5" key="1">
    <citation type="submission" date="2019-03" db="EMBL/GenBank/DDBJ databases">
        <title>Genomic analyses of the natural microbiome of Caenorhabditis elegans.</title>
        <authorList>
            <person name="Samuel B."/>
        </authorList>
    </citation>
    <scope>NUCLEOTIDE SEQUENCE [LARGE SCALE GENOMIC DNA]</scope>
    <source>
        <strain evidence="4 5">JUb54</strain>
    </source>
</reference>
<proteinExistence type="predicted"/>
<comment type="caution">
    <text evidence="4">The sequence shown here is derived from an EMBL/GenBank/DDBJ whole genome shotgun (WGS) entry which is preliminary data.</text>
</comment>
<dbReference type="EMBL" id="SLYQ01000017">
    <property type="protein sequence ID" value="TCQ69184.1"/>
    <property type="molecule type" value="Genomic_DNA"/>
</dbReference>
<evidence type="ECO:0000313" key="4">
    <source>
        <dbReference type="EMBL" id="TCQ69184.1"/>
    </source>
</evidence>
<feature type="chain" id="PRO_5044773691" description="Tle cognate immunity protein 4 C-terminal domain-containing protein" evidence="1">
    <location>
        <begin position="26"/>
        <end position="363"/>
    </location>
</feature>
<dbReference type="Proteomes" id="UP000295263">
    <property type="component" value="Unassembled WGS sequence"/>
</dbReference>
<accession>A0ABD7QAG8</accession>
<dbReference type="Pfam" id="PF18426">
    <property type="entry name" value="Tli4_C"/>
    <property type="match status" value="1"/>
</dbReference>
<protein>
    <recommendedName>
        <fullName evidence="6">Tle cognate immunity protein 4 C-terminal domain-containing protein</fullName>
    </recommendedName>
</protein>
<dbReference type="InterPro" id="IPR041290">
    <property type="entry name" value="Tli4_C"/>
</dbReference>
<evidence type="ECO:0000259" key="3">
    <source>
        <dbReference type="Pfam" id="PF18443"/>
    </source>
</evidence>